<feature type="compositionally biased region" description="Polar residues" evidence="1">
    <location>
        <begin position="204"/>
        <end position="224"/>
    </location>
</feature>
<dbReference type="Proteomes" id="UP001151760">
    <property type="component" value="Unassembled WGS sequence"/>
</dbReference>
<evidence type="ECO:0000313" key="2">
    <source>
        <dbReference type="EMBL" id="GJS60205.1"/>
    </source>
</evidence>
<keyword evidence="3" id="KW-1185">Reference proteome</keyword>
<gene>
    <name evidence="2" type="ORF">Tco_0654989</name>
</gene>
<sequence length="309" mass="34914">PVKSHTPIRIEAPSELPKVSLINESLKNLKYHLASFNKVMKKRTTSDAISAAQSQEKDTVIRKLKDRIKSLSGKDSVENVKKDIDEIETINIELKNNRDAHEVYLEKTIENTDTLRGLVECARKQNPSEPLLESACMFTKHVQELLVYVSKTCPSLTKRCLKLVVVTPMNNDKKVRFAEPVTSSSNIPKQTDSLRTKDSKKPLLTSTRVNTTTSANESKPLSNTKKNRISRPPSSNQKNKVEKHPRKVKSSLNKTNYVFEPISNAHVKHSVRNAKFESICAICNKCLFDFNHDMRVIDYVNDVNVGSSL</sequence>
<name>A0ABQ4X5P7_9ASTR</name>
<proteinExistence type="predicted"/>
<evidence type="ECO:0000313" key="3">
    <source>
        <dbReference type="Proteomes" id="UP001151760"/>
    </source>
</evidence>
<reference evidence="2" key="2">
    <citation type="submission" date="2022-01" db="EMBL/GenBank/DDBJ databases">
        <authorList>
            <person name="Yamashiro T."/>
            <person name="Shiraishi A."/>
            <person name="Satake H."/>
            <person name="Nakayama K."/>
        </authorList>
    </citation>
    <scope>NUCLEOTIDE SEQUENCE</scope>
</reference>
<comment type="caution">
    <text evidence="2">The sequence shown here is derived from an EMBL/GenBank/DDBJ whole genome shotgun (WGS) entry which is preliminary data.</text>
</comment>
<accession>A0ABQ4X5P7</accession>
<feature type="compositionally biased region" description="Polar residues" evidence="1">
    <location>
        <begin position="181"/>
        <end position="191"/>
    </location>
</feature>
<feature type="non-terminal residue" evidence="2">
    <location>
        <position position="1"/>
    </location>
</feature>
<evidence type="ECO:0000256" key="1">
    <source>
        <dbReference type="SAM" id="MobiDB-lite"/>
    </source>
</evidence>
<organism evidence="2 3">
    <name type="scientific">Tanacetum coccineum</name>
    <dbReference type="NCBI Taxonomy" id="301880"/>
    <lineage>
        <taxon>Eukaryota</taxon>
        <taxon>Viridiplantae</taxon>
        <taxon>Streptophyta</taxon>
        <taxon>Embryophyta</taxon>
        <taxon>Tracheophyta</taxon>
        <taxon>Spermatophyta</taxon>
        <taxon>Magnoliopsida</taxon>
        <taxon>eudicotyledons</taxon>
        <taxon>Gunneridae</taxon>
        <taxon>Pentapetalae</taxon>
        <taxon>asterids</taxon>
        <taxon>campanulids</taxon>
        <taxon>Asterales</taxon>
        <taxon>Asteraceae</taxon>
        <taxon>Asteroideae</taxon>
        <taxon>Anthemideae</taxon>
        <taxon>Anthemidinae</taxon>
        <taxon>Tanacetum</taxon>
    </lineage>
</organism>
<feature type="region of interest" description="Disordered" evidence="1">
    <location>
        <begin position="177"/>
        <end position="252"/>
    </location>
</feature>
<reference evidence="2" key="1">
    <citation type="journal article" date="2022" name="Int. J. Mol. Sci.">
        <title>Draft Genome of Tanacetum Coccineum: Genomic Comparison of Closely Related Tanacetum-Family Plants.</title>
        <authorList>
            <person name="Yamashiro T."/>
            <person name="Shiraishi A."/>
            <person name="Nakayama K."/>
            <person name="Satake H."/>
        </authorList>
    </citation>
    <scope>NUCLEOTIDE SEQUENCE</scope>
</reference>
<protein>
    <submittedName>
        <fullName evidence="2">Uncharacterized protein</fullName>
    </submittedName>
</protein>
<feature type="compositionally biased region" description="Basic and acidic residues" evidence="1">
    <location>
        <begin position="192"/>
        <end position="201"/>
    </location>
</feature>
<dbReference type="EMBL" id="BQNB010009206">
    <property type="protein sequence ID" value="GJS60205.1"/>
    <property type="molecule type" value="Genomic_DNA"/>
</dbReference>